<dbReference type="Proteomes" id="UP000322077">
    <property type="component" value="Unassembled WGS sequence"/>
</dbReference>
<keyword evidence="2" id="KW-1185">Reference proteome</keyword>
<accession>A0A5D9C278</accession>
<evidence type="ECO:0000313" key="1">
    <source>
        <dbReference type="EMBL" id="TZG23965.1"/>
    </source>
</evidence>
<proteinExistence type="predicted"/>
<reference evidence="1 2" key="1">
    <citation type="submission" date="2019-08" db="EMBL/GenBank/DDBJ databases">
        <authorList>
            <person name="Wang G."/>
            <person name="Xu Z."/>
        </authorList>
    </citation>
    <scope>NUCLEOTIDE SEQUENCE [LARGE SCALE GENOMIC DNA]</scope>
    <source>
        <strain evidence="1 2">ZX</strain>
    </source>
</reference>
<protein>
    <submittedName>
        <fullName evidence="1">Uncharacterized protein</fullName>
    </submittedName>
</protein>
<sequence>MTDEEFQQAQAAVEAERFRRATEQATVNAERLAPLVDLTSSSAFAAVADAVAALPLELVADAKIGPCINAIRVGMSGVMKFVPAPAQASASPPTA</sequence>
<gene>
    <name evidence="1" type="ORF">FYJ91_20400</name>
</gene>
<dbReference type="RefSeq" id="WP_149524172.1">
    <property type="nucleotide sequence ID" value="NZ_VTOU01000008.1"/>
</dbReference>
<evidence type="ECO:0000313" key="2">
    <source>
        <dbReference type="Proteomes" id="UP000322077"/>
    </source>
</evidence>
<dbReference type="EMBL" id="VTOU01000008">
    <property type="protein sequence ID" value="TZG23965.1"/>
    <property type="molecule type" value="Genomic_DNA"/>
</dbReference>
<name>A0A5D9C278_9SPHN</name>
<dbReference type="AlphaFoldDB" id="A0A5D9C278"/>
<organism evidence="1 2">
    <name type="scientific">Sphingomonas montanisoli</name>
    <dbReference type="NCBI Taxonomy" id="2606412"/>
    <lineage>
        <taxon>Bacteria</taxon>
        <taxon>Pseudomonadati</taxon>
        <taxon>Pseudomonadota</taxon>
        <taxon>Alphaproteobacteria</taxon>
        <taxon>Sphingomonadales</taxon>
        <taxon>Sphingomonadaceae</taxon>
        <taxon>Sphingomonas</taxon>
    </lineage>
</organism>
<comment type="caution">
    <text evidence="1">The sequence shown here is derived from an EMBL/GenBank/DDBJ whole genome shotgun (WGS) entry which is preliminary data.</text>
</comment>